<dbReference type="AlphaFoldDB" id="A0AAD7UT72"/>
<evidence type="ECO:0000313" key="2">
    <source>
        <dbReference type="Proteomes" id="UP001234581"/>
    </source>
</evidence>
<name>A0AAD7UT72_9FUNG</name>
<protein>
    <submittedName>
        <fullName evidence="1">Uncharacterized protein</fullName>
    </submittedName>
</protein>
<sequence>MQQLECDNLLSTLTAAMHLQRHDQVIDTSQLAVGDLKHQLVQLLYARSDSLIALNQLETALEKALLDPASPMGPLRKGLNHGCIEESKDTIHA</sequence>
<comment type="caution">
    <text evidence="1">The sequence shown here is derived from an EMBL/GenBank/DDBJ whole genome shotgun (WGS) entry which is preliminary data.</text>
</comment>
<accession>A0AAD7UT72</accession>
<evidence type="ECO:0000313" key="1">
    <source>
        <dbReference type="EMBL" id="KAJ8652274.1"/>
    </source>
</evidence>
<dbReference type="Proteomes" id="UP001234581">
    <property type="component" value="Unassembled WGS sequence"/>
</dbReference>
<keyword evidence="2" id="KW-1185">Reference proteome</keyword>
<proteinExistence type="predicted"/>
<dbReference type="EMBL" id="JARTCD010000111">
    <property type="protein sequence ID" value="KAJ8652274.1"/>
    <property type="molecule type" value="Genomic_DNA"/>
</dbReference>
<reference evidence="1 2" key="1">
    <citation type="submission" date="2023-03" db="EMBL/GenBank/DDBJ databases">
        <title>Genome sequence of Lichtheimia ornata CBS 291.66.</title>
        <authorList>
            <person name="Mohabir J.T."/>
            <person name="Shea T.P."/>
            <person name="Kurbessoian T."/>
            <person name="Berby B."/>
            <person name="Fontaine J."/>
            <person name="Livny J."/>
            <person name="Gnirke A."/>
            <person name="Stajich J.E."/>
            <person name="Cuomo C.A."/>
        </authorList>
    </citation>
    <scope>NUCLEOTIDE SEQUENCE [LARGE SCALE GENOMIC DNA]</scope>
    <source>
        <strain evidence="1">CBS 291.66</strain>
    </source>
</reference>
<dbReference type="RefSeq" id="XP_058337188.1">
    <property type="nucleotide sequence ID" value="XM_058492034.1"/>
</dbReference>
<gene>
    <name evidence="1" type="ORF">O0I10_012087</name>
</gene>
<organism evidence="1 2">
    <name type="scientific">Lichtheimia ornata</name>
    <dbReference type="NCBI Taxonomy" id="688661"/>
    <lineage>
        <taxon>Eukaryota</taxon>
        <taxon>Fungi</taxon>
        <taxon>Fungi incertae sedis</taxon>
        <taxon>Mucoromycota</taxon>
        <taxon>Mucoromycotina</taxon>
        <taxon>Mucoromycetes</taxon>
        <taxon>Mucorales</taxon>
        <taxon>Lichtheimiaceae</taxon>
        <taxon>Lichtheimia</taxon>
    </lineage>
</organism>
<dbReference type="GeneID" id="83219475"/>